<dbReference type="EMBL" id="JACCBM010000001">
    <property type="protein sequence ID" value="NYD72054.1"/>
    <property type="molecule type" value="Genomic_DNA"/>
</dbReference>
<evidence type="ECO:0000256" key="1">
    <source>
        <dbReference type="SAM" id="MobiDB-lite"/>
    </source>
</evidence>
<evidence type="ECO:0000313" key="4">
    <source>
        <dbReference type="Proteomes" id="UP000549913"/>
    </source>
</evidence>
<protein>
    <recommendedName>
        <fullName evidence="2">SHOCT domain-containing protein</fullName>
    </recommendedName>
</protein>
<evidence type="ECO:0000259" key="2">
    <source>
        <dbReference type="Pfam" id="PF09851"/>
    </source>
</evidence>
<feature type="region of interest" description="Disordered" evidence="1">
    <location>
        <begin position="28"/>
        <end position="84"/>
    </location>
</feature>
<feature type="compositionally biased region" description="Low complexity" evidence="1">
    <location>
        <begin position="28"/>
        <end position="71"/>
    </location>
</feature>
<gene>
    <name evidence="3" type="ORF">BJ984_003212</name>
</gene>
<reference evidence="3 4" key="1">
    <citation type="submission" date="2020-07" db="EMBL/GenBank/DDBJ databases">
        <title>Sequencing the genomes of 1000 actinobacteria strains.</title>
        <authorList>
            <person name="Klenk H.-P."/>
        </authorList>
    </citation>
    <scope>NUCLEOTIDE SEQUENCE [LARGE SCALE GENOMIC DNA]</scope>
    <source>
        <strain evidence="3 4">DSM 26474</strain>
    </source>
</reference>
<dbReference type="Proteomes" id="UP000549913">
    <property type="component" value="Unassembled WGS sequence"/>
</dbReference>
<feature type="domain" description="SHOCT" evidence="2">
    <location>
        <begin position="87"/>
        <end position="114"/>
    </location>
</feature>
<dbReference type="AlphaFoldDB" id="A0A852STS3"/>
<name>A0A852STS3_9MICO</name>
<sequence length="115" mass="11516">MPLFNRFGRPGLLGLAARTAVVAGTASAVSGGMRNAQQRRAQQSAEAADYEAQQQQAAMQAAAQQAAAQQAAPPPAASAGSGGDTIAELERLAALHTAGALTDAEFSAAKARILG</sequence>
<organism evidence="3 4">
    <name type="scientific">Herbiconiux flava</name>
    <dbReference type="NCBI Taxonomy" id="881268"/>
    <lineage>
        <taxon>Bacteria</taxon>
        <taxon>Bacillati</taxon>
        <taxon>Actinomycetota</taxon>
        <taxon>Actinomycetes</taxon>
        <taxon>Micrococcales</taxon>
        <taxon>Microbacteriaceae</taxon>
        <taxon>Herbiconiux</taxon>
    </lineage>
</organism>
<accession>A0A852STS3</accession>
<comment type="caution">
    <text evidence="3">The sequence shown here is derived from an EMBL/GenBank/DDBJ whole genome shotgun (WGS) entry which is preliminary data.</text>
</comment>
<evidence type="ECO:0000313" key="3">
    <source>
        <dbReference type="EMBL" id="NYD72054.1"/>
    </source>
</evidence>
<dbReference type="InterPro" id="IPR018649">
    <property type="entry name" value="SHOCT"/>
</dbReference>
<dbReference type="Pfam" id="PF09851">
    <property type="entry name" value="SHOCT"/>
    <property type="match status" value="1"/>
</dbReference>
<keyword evidence="4" id="KW-1185">Reference proteome</keyword>
<proteinExistence type="predicted"/>
<dbReference type="RefSeq" id="WP_179548878.1">
    <property type="nucleotide sequence ID" value="NZ_BSEW01000002.1"/>
</dbReference>